<organism evidence="2 3">
    <name type="scientific">Celerinatantimonas yamalensis</name>
    <dbReference type="NCBI Taxonomy" id="559956"/>
    <lineage>
        <taxon>Bacteria</taxon>
        <taxon>Pseudomonadati</taxon>
        <taxon>Pseudomonadota</taxon>
        <taxon>Gammaproteobacteria</taxon>
        <taxon>Celerinatantimonadaceae</taxon>
        <taxon>Celerinatantimonas</taxon>
    </lineage>
</organism>
<dbReference type="EMBL" id="JBEQCT010000007">
    <property type="protein sequence ID" value="MFM2486260.1"/>
    <property type="molecule type" value="Genomic_DNA"/>
</dbReference>
<proteinExistence type="predicted"/>
<sequence length="67" mass="7249">MLISKIKYIGLMPMTTMALVLLLGGCASQPSSTAQKITQPSSVTATQQLEPSYLDFLDTGVEIDTYH</sequence>
<comment type="caution">
    <text evidence="2">The sequence shown here is derived from an EMBL/GenBank/DDBJ whole genome shotgun (WGS) entry which is preliminary data.</text>
</comment>
<dbReference type="Proteomes" id="UP001629953">
    <property type="component" value="Unassembled WGS sequence"/>
</dbReference>
<evidence type="ECO:0000256" key="1">
    <source>
        <dbReference type="SAM" id="SignalP"/>
    </source>
</evidence>
<dbReference type="RefSeq" id="WP_408624545.1">
    <property type="nucleotide sequence ID" value="NZ_JBEQCT010000007.1"/>
</dbReference>
<name>A0ABW9G992_9GAMM</name>
<feature type="signal peptide" evidence="1">
    <location>
        <begin position="1"/>
        <end position="33"/>
    </location>
</feature>
<keyword evidence="3" id="KW-1185">Reference proteome</keyword>
<accession>A0ABW9G992</accession>
<reference evidence="2 3" key="1">
    <citation type="journal article" date="2013" name="Int. J. Syst. Evol. Microbiol.">
        <title>Celerinatantimonas yamalensis sp. nov., a cold-adapted diazotrophic bacterium from a cold permafrost brine.</title>
        <authorList>
            <person name="Shcherbakova V."/>
            <person name="Chuvilskaya N."/>
            <person name="Rivkina E."/>
            <person name="Demidov N."/>
            <person name="Uchaeva V."/>
            <person name="Suetin S."/>
            <person name="Suzina N."/>
            <person name="Gilichinsky D."/>
        </authorList>
    </citation>
    <scope>NUCLEOTIDE SEQUENCE [LARGE SCALE GENOMIC DNA]</scope>
    <source>
        <strain evidence="2 3">C7</strain>
    </source>
</reference>
<keyword evidence="1" id="KW-0732">Signal</keyword>
<gene>
    <name evidence="2" type="ORF">ABUE30_14520</name>
</gene>
<feature type="chain" id="PRO_5046756583" evidence="1">
    <location>
        <begin position="34"/>
        <end position="67"/>
    </location>
</feature>
<protein>
    <submittedName>
        <fullName evidence="2">Uncharacterized protein</fullName>
    </submittedName>
</protein>
<dbReference type="PROSITE" id="PS51257">
    <property type="entry name" value="PROKAR_LIPOPROTEIN"/>
    <property type="match status" value="1"/>
</dbReference>
<evidence type="ECO:0000313" key="3">
    <source>
        <dbReference type="Proteomes" id="UP001629953"/>
    </source>
</evidence>
<evidence type="ECO:0000313" key="2">
    <source>
        <dbReference type="EMBL" id="MFM2486260.1"/>
    </source>
</evidence>